<feature type="compositionally biased region" description="Basic and acidic residues" evidence="3">
    <location>
        <begin position="123"/>
        <end position="132"/>
    </location>
</feature>
<dbReference type="PROSITE" id="PS00973">
    <property type="entry name" value="USP_2"/>
    <property type="match status" value="1"/>
</dbReference>
<feature type="compositionally biased region" description="Polar residues" evidence="3">
    <location>
        <begin position="461"/>
        <end position="481"/>
    </location>
</feature>
<evidence type="ECO:0000256" key="1">
    <source>
        <dbReference type="ARBA" id="ARBA00000707"/>
    </source>
</evidence>
<comment type="catalytic activity">
    <reaction evidence="1 2">
        <text>Thiol-dependent hydrolysis of ester, thioester, amide, peptide and isopeptide bonds formed by the C-terminal Gly of ubiquitin (a 76-residue protein attached to proteins as an intracellular targeting signal).</text>
        <dbReference type="EC" id="3.4.19.12"/>
    </reaction>
</comment>
<feature type="compositionally biased region" description="Acidic residues" evidence="3">
    <location>
        <begin position="434"/>
        <end position="446"/>
    </location>
</feature>
<keyword evidence="2" id="KW-0645">Protease</keyword>
<feature type="compositionally biased region" description="Low complexity" evidence="3">
    <location>
        <begin position="254"/>
        <end position="263"/>
    </location>
</feature>
<keyword evidence="6" id="KW-1185">Reference proteome</keyword>
<protein>
    <recommendedName>
        <fullName evidence="2">Ubiquitin carboxyl-terminal hydrolase</fullName>
        <ecNumber evidence="2">3.4.19.12</ecNumber>
    </recommendedName>
</protein>
<reference evidence="5" key="1">
    <citation type="submission" date="2021-03" db="EMBL/GenBank/DDBJ databases">
        <authorList>
            <person name="Tran Van P."/>
        </authorList>
    </citation>
    <scope>NUCLEOTIDE SEQUENCE</scope>
</reference>
<dbReference type="PROSITE" id="PS00972">
    <property type="entry name" value="USP_1"/>
    <property type="match status" value="1"/>
</dbReference>
<comment type="caution">
    <text evidence="5">The sequence shown here is derived from an EMBL/GenBank/DDBJ whole genome shotgun (WGS) entry which is preliminary data.</text>
</comment>
<dbReference type="PANTHER" id="PTHR21646:SF23">
    <property type="entry name" value="UBIQUITIN CARBOXYL-TERMINAL HYDROLASE USP2"/>
    <property type="match status" value="1"/>
</dbReference>
<feature type="region of interest" description="Disordered" evidence="3">
    <location>
        <begin position="54"/>
        <end position="149"/>
    </location>
</feature>
<keyword evidence="2" id="KW-0788">Thiol protease</keyword>
<evidence type="ECO:0000313" key="6">
    <source>
        <dbReference type="Proteomes" id="UP001153148"/>
    </source>
</evidence>
<feature type="compositionally biased region" description="Acidic residues" evidence="3">
    <location>
        <begin position="293"/>
        <end position="305"/>
    </location>
</feature>
<dbReference type="PROSITE" id="PS50235">
    <property type="entry name" value="USP_3"/>
    <property type="match status" value="1"/>
</dbReference>
<dbReference type="Gene3D" id="3.90.70.10">
    <property type="entry name" value="Cysteine proteinases"/>
    <property type="match status" value="1"/>
</dbReference>
<evidence type="ECO:0000259" key="4">
    <source>
        <dbReference type="PROSITE" id="PS50235"/>
    </source>
</evidence>
<evidence type="ECO:0000256" key="2">
    <source>
        <dbReference type="RuleBase" id="RU366025"/>
    </source>
</evidence>
<dbReference type="InterPro" id="IPR001394">
    <property type="entry name" value="Peptidase_C19_UCH"/>
</dbReference>
<name>A0ABN7NH17_TIMPD</name>
<feature type="region of interest" description="Disordered" evidence="3">
    <location>
        <begin position="361"/>
        <end position="526"/>
    </location>
</feature>
<dbReference type="Pfam" id="PF00443">
    <property type="entry name" value="UCH"/>
    <property type="match status" value="1"/>
</dbReference>
<feature type="compositionally biased region" description="Polar residues" evidence="3">
    <location>
        <begin position="54"/>
        <end position="85"/>
    </location>
</feature>
<dbReference type="EC" id="3.4.19.12" evidence="2"/>
<feature type="compositionally biased region" description="Low complexity" evidence="3">
    <location>
        <begin position="86"/>
        <end position="99"/>
    </location>
</feature>
<dbReference type="CDD" id="cd02674">
    <property type="entry name" value="Peptidase_C19R"/>
    <property type="match status" value="1"/>
</dbReference>
<feature type="domain" description="USP" evidence="4">
    <location>
        <begin position="543"/>
        <end position="858"/>
    </location>
</feature>
<feature type="compositionally biased region" description="Polar residues" evidence="3">
    <location>
        <begin position="186"/>
        <end position="195"/>
    </location>
</feature>
<feature type="compositionally biased region" description="Low complexity" evidence="3">
    <location>
        <begin position="111"/>
        <end position="122"/>
    </location>
</feature>
<sequence length="858" mass="94494">MLYEIRKLQTCLFPSHIDRYSLSSSGTDYRTSSSLSSSLDRSWTSSRAGLSRSTSHVSKYTPTSRTSSVPYFSRTNSSLSEDSGISSRYSASSVNSTSSAVRERSKSREPSIGSYNSSIGSSRSRDSSKSRIVDGGSSTSYNSSLGRHHGSLSSSISSELYKYSPSYYLSNSPSTLRDVGKPPSRPVTTFQSDTDITSKKSGYSYPRSRRSPLIDSCSESPIASPSTRSSRSISSAGIGGGYSATSPIERRSRFNNSSSSLGTSSNEVILHLNNTKNCNVYKTTSSNVKADENSEEDDSDDDGEEEGHVVCNECTDNENNGNHRKLIMANTHSKICVSSEPDSVSSTSKPESSFHTLGYKLSKNINSNNSRSENVEGKTRRKKRLVSNSDLTSSASQVHSSPIDPSETGLSKNLKDDDNDSENNELHQKIETNVDTEEESSDEDDSEGKYSINEADDILKQSPSPKTNLPSLSTNTDTISSPGRVAGGATATTVKAGSPPSNRLSRSRYHLDTQETSAASGDLESSTKRLSRLRLSEDGAGLVGLRNIGNTCFMNSVIQCLSNTKPLLEYLLSEKHLSDINTSVSSMKGALIKAFSQVIQELWKVEHDGVVNTTALKSQIQRFAPRFMGYNQQDAQEFLRYLLEGLHEDVNRIPCKPKPILTDVDEMLSDHQKAVESWKRYLRMDDSKIVDLFVGQLKSTLRCSSCGHCSITFDPFWDLSLPIPSRTGQLRLQQCLDHFTKEEVLDGDEKPTCSKCQVRRKCIKSFTIQKFPKILVLHIKRFSPLERFRGKLSVIVDFPLSGLDLNAYASNKGSSCCYNLYGVANHSGTTYSGHYTASCKHPYTGDWHEYNDSRLVET</sequence>
<feature type="region of interest" description="Disordered" evidence="3">
    <location>
        <begin position="283"/>
        <end position="307"/>
    </location>
</feature>
<feature type="compositionally biased region" description="Polar residues" evidence="3">
    <location>
        <begin position="363"/>
        <end position="372"/>
    </location>
</feature>
<accession>A0ABN7NH17</accession>
<dbReference type="InterPro" id="IPR038765">
    <property type="entry name" value="Papain-like_cys_pep_sf"/>
</dbReference>
<dbReference type="PANTHER" id="PTHR21646">
    <property type="entry name" value="UBIQUITIN CARBOXYL-TERMINAL HYDROLASE"/>
    <property type="match status" value="1"/>
</dbReference>
<dbReference type="InterPro" id="IPR028889">
    <property type="entry name" value="USP"/>
</dbReference>
<organism evidence="5 6">
    <name type="scientific">Timema podura</name>
    <name type="common">Walking stick</name>
    <dbReference type="NCBI Taxonomy" id="61482"/>
    <lineage>
        <taxon>Eukaryota</taxon>
        <taxon>Metazoa</taxon>
        <taxon>Ecdysozoa</taxon>
        <taxon>Arthropoda</taxon>
        <taxon>Hexapoda</taxon>
        <taxon>Insecta</taxon>
        <taxon>Pterygota</taxon>
        <taxon>Neoptera</taxon>
        <taxon>Polyneoptera</taxon>
        <taxon>Phasmatodea</taxon>
        <taxon>Timematodea</taxon>
        <taxon>Timematoidea</taxon>
        <taxon>Timematidae</taxon>
        <taxon>Timema</taxon>
    </lineage>
</organism>
<proteinExistence type="inferred from homology"/>
<feature type="compositionally biased region" description="Low complexity" evidence="3">
    <location>
        <begin position="483"/>
        <end position="497"/>
    </location>
</feature>
<feature type="compositionally biased region" description="Polar residues" evidence="3">
    <location>
        <begin position="386"/>
        <end position="400"/>
    </location>
</feature>
<feature type="compositionally biased region" description="Low complexity" evidence="3">
    <location>
        <begin position="220"/>
        <end position="236"/>
    </location>
</feature>
<dbReference type="EMBL" id="CAJPIN010000822">
    <property type="protein sequence ID" value="CAG2053943.1"/>
    <property type="molecule type" value="Genomic_DNA"/>
</dbReference>
<gene>
    <name evidence="5" type="ORF">TPAB3V08_LOCUS986</name>
</gene>
<keyword evidence="2" id="KW-0378">Hydrolase</keyword>
<dbReference type="Proteomes" id="UP001153148">
    <property type="component" value="Unassembled WGS sequence"/>
</dbReference>
<feature type="region of interest" description="Disordered" evidence="3">
    <location>
        <begin position="171"/>
        <end position="263"/>
    </location>
</feature>
<evidence type="ECO:0000256" key="3">
    <source>
        <dbReference type="SAM" id="MobiDB-lite"/>
    </source>
</evidence>
<dbReference type="InterPro" id="IPR018200">
    <property type="entry name" value="USP_CS"/>
</dbReference>
<dbReference type="SUPFAM" id="SSF54001">
    <property type="entry name" value="Cysteine proteinases"/>
    <property type="match status" value="1"/>
</dbReference>
<dbReference type="InterPro" id="IPR050185">
    <property type="entry name" value="Ub_carboxyl-term_hydrolase"/>
</dbReference>
<keyword evidence="2" id="KW-0833">Ubl conjugation pathway</keyword>
<evidence type="ECO:0000313" key="5">
    <source>
        <dbReference type="EMBL" id="CAG2053943.1"/>
    </source>
</evidence>
<comment type="similarity">
    <text evidence="2">Belongs to the peptidase C19 family.</text>
</comment>